<keyword evidence="2" id="KW-1185">Reference proteome</keyword>
<dbReference type="RefSeq" id="XP_009493578.1">
    <property type="nucleotide sequence ID" value="XM_009495303.1"/>
</dbReference>
<protein>
    <submittedName>
        <fullName evidence="1">Uncharacterized protein</fullName>
    </submittedName>
</protein>
<evidence type="ECO:0000313" key="2">
    <source>
        <dbReference type="Proteomes" id="UP000030693"/>
    </source>
</evidence>
<accession>A0A058ZC66</accession>
<sequence>MARSWSLSPRRRFSSRAAALRRIGAGPGSVWGHGGGRCRRAWGPPPSPRAPCFSPAPISPSHAPVCVFLSLFSPPPVVLSFPRTPLPPSGEEEEEMVWGGGRRAAPCRGVVVMVCGAGVPLSLSCPVTTFPPPPRSLFPPLRRRSSF</sequence>
<dbReference type="GeneID" id="20526132"/>
<reference evidence="1" key="1">
    <citation type="submission" date="2013-04" db="EMBL/GenBank/DDBJ databases">
        <title>The Genome Sequence of Fonticula alba ATCC 38817.</title>
        <authorList>
            <consortium name="The Broad Institute Genomics Platform"/>
            <person name="Russ C."/>
            <person name="Cuomo C."/>
            <person name="Burger G."/>
            <person name="Gray M.W."/>
            <person name="Holland P.W.H."/>
            <person name="King N."/>
            <person name="Lang F.B.F."/>
            <person name="Roger A.J."/>
            <person name="Ruiz-Trillo I."/>
            <person name="Brown M."/>
            <person name="Walker B."/>
            <person name="Young S."/>
            <person name="Zeng Q."/>
            <person name="Gargeya S."/>
            <person name="Fitzgerald M."/>
            <person name="Haas B."/>
            <person name="Abouelleil A."/>
            <person name="Allen A.W."/>
            <person name="Alvarado L."/>
            <person name="Arachchi H.M."/>
            <person name="Berlin A.M."/>
            <person name="Chapman S.B."/>
            <person name="Gainer-Dewar J."/>
            <person name="Goldberg J."/>
            <person name="Griggs A."/>
            <person name="Gujja S."/>
            <person name="Hansen M."/>
            <person name="Howarth C."/>
            <person name="Imamovic A."/>
            <person name="Ireland A."/>
            <person name="Larimer J."/>
            <person name="McCowan C."/>
            <person name="Murphy C."/>
            <person name="Pearson M."/>
            <person name="Poon T.W."/>
            <person name="Priest M."/>
            <person name="Roberts A."/>
            <person name="Saif S."/>
            <person name="Shea T."/>
            <person name="Sisk P."/>
            <person name="Sykes S."/>
            <person name="Wortman J."/>
            <person name="Nusbaum C."/>
            <person name="Birren B."/>
        </authorList>
    </citation>
    <scope>NUCLEOTIDE SEQUENCE [LARGE SCALE GENOMIC DNA]</scope>
    <source>
        <strain evidence="1">ATCC 38817</strain>
    </source>
</reference>
<dbReference type="EMBL" id="KB932202">
    <property type="protein sequence ID" value="KCV72000.1"/>
    <property type="molecule type" value="Genomic_DNA"/>
</dbReference>
<dbReference type="Proteomes" id="UP000030693">
    <property type="component" value="Unassembled WGS sequence"/>
</dbReference>
<gene>
    <name evidence="1" type="ORF">H696_01407</name>
</gene>
<organism evidence="1">
    <name type="scientific">Fonticula alba</name>
    <name type="common">Slime mold</name>
    <dbReference type="NCBI Taxonomy" id="691883"/>
    <lineage>
        <taxon>Eukaryota</taxon>
        <taxon>Rotosphaerida</taxon>
        <taxon>Fonticulaceae</taxon>
        <taxon>Fonticula</taxon>
    </lineage>
</organism>
<proteinExistence type="predicted"/>
<evidence type="ECO:0000313" key="1">
    <source>
        <dbReference type="EMBL" id="KCV72000.1"/>
    </source>
</evidence>
<name>A0A058ZC66_FONAL</name>
<dbReference type="AlphaFoldDB" id="A0A058ZC66"/>